<dbReference type="Pfam" id="PF02806">
    <property type="entry name" value="Alpha-amylase_C"/>
    <property type="match status" value="1"/>
</dbReference>
<dbReference type="EMBL" id="LRQA01000058">
    <property type="protein sequence ID" value="KXA17413.1"/>
    <property type="molecule type" value="Genomic_DNA"/>
</dbReference>
<keyword evidence="14" id="KW-1133">Transmembrane helix</keyword>
<dbReference type="Proteomes" id="UP000070558">
    <property type="component" value="Unassembled WGS sequence"/>
</dbReference>
<dbReference type="InterPro" id="IPR017853">
    <property type="entry name" value="GH"/>
</dbReference>
<dbReference type="SUPFAM" id="SSF51445">
    <property type="entry name" value="(Trans)glycosidases"/>
    <property type="match status" value="1"/>
</dbReference>
<dbReference type="PANTHER" id="PTHR43447">
    <property type="entry name" value="ALPHA-AMYLASE"/>
    <property type="match status" value="1"/>
</dbReference>
<evidence type="ECO:0000256" key="12">
    <source>
        <dbReference type="RuleBase" id="RU361134"/>
    </source>
</evidence>
<evidence type="ECO:0000259" key="16">
    <source>
        <dbReference type="SMART" id="SM00642"/>
    </source>
</evidence>
<feature type="region of interest" description="Disordered" evidence="13">
    <location>
        <begin position="550"/>
        <end position="572"/>
    </location>
</feature>
<evidence type="ECO:0000256" key="11">
    <source>
        <dbReference type="RuleBase" id="RU003615"/>
    </source>
</evidence>
<evidence type="ECO:0000256" key="3">
    <source>
        <dbReference type="ARBA" id="ARBA00008061"/>
    </source>
</evidence>
<organism evidence="17 18">
    <name type="scientific">Gardnerella vaginalis</name>
    <dbReference type="NCBI Taxonomy" id="2702"/>
    <lineage>
        <taxon>Bacteria</taxon>
        <taxon>Bacillati</taxon>
        <taxon>Actinomycetota</taxon>
        <taxon>Actinomycetes</taxon>
        <taxon>Bifidobacteriales</taxon>
        <taxon>Bifidobacteriaceae</taxon>
        <taxon>Gardnerella</taxon>
    </lineage>
</organism>
<evidence type="ECO:0000313" key="18">
    <source>
        <dbReference type="Proteomes" id="UP000070558"/>
    </source>
</evidence>
<dbReference type="AlphaFoldDB" id="A0A133NMA5"/>
<keyword evidence="9 12" id="KW-0119">Carbohydrate metabolism</keyword>
<dbReference type="OrthoDB" id="9805159at2"/>
<dbReference type="PATRIC" id="fig|2702.99.peg.1270"/>
<dbReference type="InterPro" id="IPR006046">
    <property type="entry name" value="Alpha_amylase"/>
</dbReference>
<accession>A0A133NMA5</accession>
<dbReference type="CDD" id="cd11317">
    <property type="entry name" value="AmyAc_bac_euk_AmyA"/>
    <property type="match status" value="1"/>
</dbReference>
<evidence type="ECO:0000313" key="17">
    <source>
        <dbReference type="EMBL" id="KXA17413.1"/>
    </source>
</evidence>
<evidence type="ECO:0000256" key="6">
    <source>
        <dbReference type="ARBA" id="ARBA00022723"/>
    </source>
</evidence>
<dbReference type="InterPro" id="IPR006047">
    <property type="entry name" value="GH13_cat_dom"/>
</dbReference>
<dbReference type="Gene3D" id="2.60.40.1180">
    <property type="entry name" value="Golgi alpha-mannosidase II"/>
    <property type="match status" value="1"/>
</dbReference>
<evidence type="ECO:0000256" key="14">
    <source>
        <dbReference type="SAM" id="Phobius"/>
    </source>
</evidence>
<sequence>MIHGIKAFTGFNKKAFVKLKFVLARVAAITSCVATVLAGAVVASSPAIAYAGSKSSQKTAEKGVIVTAFQQNWKSIAKECKKTYGPEGVKYVQVSPAQDHIKGNQWWTSYQPVSYKVNSKLGNEEEFKNMVTTCKAAGVGIVVDAVINHTSGFANKDTVGVGGSKYDAANQSFPDAGYTKDDFHKSTESIGTYKKAEVVWNNRLVGLLDLDTSSKHVQQTLGAYFAYMLKLGVAGFRVDAVKHMSPQDVKGIKAAAAKAAGTTPDKIWWMQETIGAPGEEDPRIEPDQYLETGEVKEFQYSYRLRNYFYGSIENLKNITDKLIPSKKAAIFVTNWDTERDNASRVLTYKDGEKYKLANAFMLAYPYGTPNVFSGYEFTQRDEGAPGATSTSIPDVSCASGSRWQCTQRWTSIRGMIGFYNAVKGTKVTNWQDDDDNNVAFSRGNKGFLAINNTEKPQKVSYKTDLPDGEYCNVYESKDCSKTVSVSGGKVETTIAAESAVALHANAVKSLGNARARNVTIFICVFVVSICTFVVNRRFVEKSKKLAKGVASGAGAEGAAGGAGDSGTAGDSN</sequence>
<keyword evidence="8" id="KW-0106">Calcium</keyword>
<dbReference type="Pfam" id="PF00128">
    <property type="entry name" value="Alpha-amylase"/>
    <property type="match status" value="1"/>
</dbReference>
<feature type="domain" description="Alpha-amylase C-terminal" evidence="15">
    <location>
        <begin position="428"/>
        <end position="507"/>
    </location>
</feature>
<keyword evidence="10 12" id="KW-0326">Glycosidase</keyword>
<keyword evidence="14" id="KW-0812">Transmembrane</keyword>
<dbReference type="SUPFAM" id="SSF51011">
    <property type="entry name" value="Glycosyl hydrolase domain"/>
    <property type="match status" value="1"/>
</dbReference>
<comment type="cofactor">
    <cofactor evidence="2">
        <name>Ca(2+)</name>
        <dbReference type="ChEBI" id="CHEBI:29108"/>
    </cofactor>
</comment>
<dbReference type="InterPro" id="IPR013780">
    <property type="entry name" value="Glyco_hydro_b"/>
</dbReference>
<evidence type="ECO:0000256" key="4">
    <source>
        <dbReference type="ARBA" id="ARBA00012595"/>
    </source>
</evidence>
<dbReference type="PRINTS" id="PR00110">
    <property type="entry name" value="ALPHAAMYLASE"/>
</dbReference>
<evidence type="ECO:0000256" key="9">
    <source>
        <dbReference type="ARBA" id="ARBA00023277"/>
    </source>
</evidence>
<evidence type="ECO:0000256" key="7">
    <source>
        <dbReference type="ARBA" id="ARBA00022801"/>
    </source>
</evidence>
<dbReference type="RefSeq" id="WP_081091021.1">
    <property type="nucleotide sequence ID" value="NZ_KQ956825.1"/>
</dbReference>
<dbReference type="GO" id="GO:0004556">
    <property type="term" value="F:alpha-amylase activity"/>
    <property type="evidence" value="ECO:0007669"/>
    <property type="project" value="UniProtKB-UniRule"/>
</dbReference>
<reference evidence="17 18" key="1">
    <citation type="submission" date="2016-01" db="EMBL/GenBank/DDBJ databases">
        <authorList>
            <person name="Oliw E.H."/>
        </authorList>
    </citation>
    <scope>NUCLEOTIDE SEQUENCE [LARGE SCALE GENOMIC DNA]</scope>
    <source>
        <strain evidence="17 18">GED7760B</strain>
    </source>
</reference>
<dbReference type="GO" id="GO:0005975">
    <property type="term" value="P:carbohydrate metabolic process"/>
    <property type="evidence" value="ECO:0007669"/>
    <property type="project" value="InterPro"/>
</dbReference>
<feature type="transmembrane region" description="Helical" evidence="14">
    <location>
        <begin position="518"/>
        <end position="535"/>
    </location>
</feature>
<comment type="caution">
    <text evidence="17">The sequence shown here is derived from an EMBL/GenBank/DDBJ whole genome shotgun (WGS) entry which is preliminary data.</text>
</comment>
<dbReference type="SMART" id="SM00642">
    <property type="entry name" value="Aamy"/>
    <property type="match status" value="1"/>
</dbReference>
<name>A0A133NMA5_GARVA</name>
<proteinExistence type="inferred from homology"/>
<evidence type="ECO:0000256" key="5">
    <source>
        <dbReference type="ARBA" id="ARBA00017303"/>
    </source>
</evidence>
<dbReference type="InterPro" id="IPR006048">
    <property type="entry name" value="A-amylase/branching_C"/>
</dbReference>
<evidence type="ECO:0000256" key="10">
    <source>
        <dbReference type="ARBA" id="ARBA00023295"/>
    </source>
</evidence>
<comment type="catalytic activity">
    <reaction evidence="1 12">
        <text>Endohydrolysis of (1-&gt;4)-alpha-D-glucosidic linkages in polysaccharides containing three or more (1-&gt;4)-alpha-linked D-glucose units.</text>
        <dbReference type="EC" id="3.2.1.1"/>
    </reaction>
</comment>
<feature type="domain" description="Glycosyl hydrolase family 13 catalytic" evidence="16">
    <location>
        <begin position="63"/>
        <end position="419"/>
    </location>
</feature>
<keyword evidence="14" id="KW-0472">Membrane</keyword>
<keyword evidence="6" id="KW-0479">Metal-binding</keyword>
<evidence type="ECO:0000256" key="13">
    <source>
        <dbReference type="SAM" id="MobiDB-lite"/>
    </source>
</evidence>
<keyword evidence="7 12" id="KW-0378">Hydrolase</keyword>
<evidence type="ECO:0000259" key="15">
    <source>
        <dbReference type="SMART" id="SM00632"/>
    </source>
</evidence>
<protein>
    <recommendedName>
        <fullName evidence="5 12">Alpha-amylase</fullName>
        <ecNumber evidence="4 12">3.2.1.1</ecNumber>
    </recommendedName>
</protein>
<evidence type="ECO:0000256" key="8">
    <source>
        <dbReference type="ARBA" id="ARBA00022837"/>
    </source>
</evidence>
<evidence type="ECO:0000256" key="2">
    <source>
        <dbReference type="ARBA" id="ARBA00001913"/>
    </source>
</evidence>
<evidence type="ECO:0000256" key="1">
    <source>
        <dbReference type="ARBA" id="ARBA00000548"/>
    </source>
</evidence>
<dbReference type="GO" id="GO:0046872">
    <property type="term" value="F:metal ion binding"/>
    <property type="evidence" value="ECO:0007669"/>
    <property type="project" value="UniProtKB-KW"/>
</dbReference>
<dbReference type="InterPro" id="IPR031319">
    <property type="entry name" value="A-amylase_C"/>
</dbReference>
<feature type="compositionally biased region" description="Gly residues" evidence="13">
    <location>
        <begin position="554"/>
        <end position="566"/>
    </location>
</feature>
<comment type="similarity">
    <text evidence="3 11">Belongs to the glycosyl hydrolase 13 family.</text>
</comment>
<gene>
    <name evidence="17" type="ORF">HMPREF3216_01308</name>
</gene>
<dbReference type="Gene3D" id="3.20.20.80">
    <property type="entry name" value="Glycosidases"/>
    <property type="match status" value="1"/>
</dbReference>
<dbReference type="SMART" id="SM00632">
    <property type="entry name" value="Aamy_C"/>
    <property type="match status" value="1"/>
</dbReference>
<dbReference type="EC" id="3.2.1.1" evidence="4 12"/>